<accession>A0AAE0HBJ9</accession>
<keyword evidence="3" id="KW-1185">Reference proteome</keyword>
<dbReference type="GeneID" id="87839425"/>
<sequence>MASSSNGAPPSDGTSSSGAPVFTPPSSDHSYASAAGSNDSATSNQYREPSYQLAYYVAQPAGEDGSLYGRLVANQPQAVDLASSRIAFYTARAQQTADQLGQQLR</sequence>
<dbReference type="AlphaFoldDB" id="A0AAE0HBJ9"/>
<evidence type="ECO:0000313" key="2">
    <source>
        <dbReference type="EMBL" id="KAK3293543.1"/>
    </source>
</evidence>
<reference evidence="2" key="1">
    <citation type="journal article" date="2023" name="Mol. Phylogenet. Evol.">
        <title>Genome-scale phylogeny and comparative genomics of the fungal order Sordariales.</title>
        <authorList>
            <person name="Hensen N."/>
            <person name="Bonometti L."/>
            <person name="Westerberg I."/>
            <person name="Brannstrom I.O."/>
            <person name="Guillou S."/>
            <person name="Cros-Aarteil S."/>
            <person name="Calhoun S."/>
            <person name="Haridas S."/>
            <person name="Kuo A."/>
            <person name="Mondo S."/>
            <person name="Pangilinan J."/>
            <person name="Riley R."/>
            <person name="LaButti K."/>
            <person name="Andreopoulos B."/>
            <person name="Lipzen A."/>
            <person name="Chen C."/>
            <person name="Yan M."/>
            <person name="Daum C."/>
            <person name="Ng V."/>
            <person name="Clum A."/>
            <person name="Steindorff A."/>
            <person name="Ohm R.A."/>
            <person name="Martin F."/>
            <person name="Silar P."/>
            <person name="Natvig D.O."/>
            <person name="Lalanne C."/>
            <person name="Gautier V."/>
            <person name="Ament-Velasquez S.L."/>
            <person name="Kruys A."/>
            <person name="Hutchinson M.I."/>
            <person name="Powell A.J."/>
            <person name="Barry K."/>
            <person name="Miller A.N."/>
            <person name="Grigoriev I.V."/>
            <person name="Debuchy R."/>
            <person name="Gladieux P."/>
            <person name="Hiltunen Thoren M."/>
            <person name="Johannesson H."/>
        </authorList>
    </citation>
    <scope>NUCLEOTIDE SEQUENCE</scope>
    <source>
        <strain evidence="2">CBS 168.71</strain>
    </source>
</reference>
<name>A0AAE0HBJ9_9PEZI</name>
<protein>
    <submittedName>
        <fullName evidence="2">Uncharacterized protein</fullName>
    </submittedName>
</protein>
<organism evidence="2 3">
    <name type="scientific">Chaetomium fimeti</name>
    <dbReference type="NCBI Taxonomy" id="1854472"/>
    <lineage>
        <taxon>Eukaryota</taxon>
        <taxon>Fungi</taxon>
        <taxon>Dikarya</taxon>
        <taxon>Ascomycota</taxon>
        <taxon>Pezizomycotina</taxon>
        <taxon>Sordariomycetes</taxon>
        <taxon>Sordariomycetidae</taxon>
        <taxon>Sordariales</taxon>
        <taxon>Chaetomiaceae</taxon>
        <taxon>Chaetomium</taxon>
    </lineage>
</organism>
<dbReference type="RefSeq" id="XP_062657057.1">
    <property type="nucleotide sequence ID" value="XM_062802477.1"/>
</dbReference>
<evidence type="ECO:0000313" key="3">
    <source>
        <dbReference type="Proteomes" id="UP001278766"/>
    </source>
</evidence>
<feature type="region of interest" description="Disordered" evidence="1">
    <location>
        <begin position="1"/>
        <end position="46"/>
    </location>
</feature>
<proteinExistence type="predicted"/>
<comment type="caution">
    <text evidence="2">The sequence shown here is derived from an EMBL/GenBank/DDBJ whole genome shotgun (WGS) entry which is preliminary data.</text>
</comment>
<dbReference type="Proteomes" id="UP001278766">
    <property type="component" value="Unassembled WGS sequence"/>
</dbReference>
<gene>
    <name evidence="2" type="ORF">B0H64DRAFT_376441</name>
</gene>
<evidence type="ECO:0000256" key="1">
    <source>
        <dbReference type="SAM" id="MobiDB-lite"/>
    </source>
</evidence>
<dbReference type="EMBL" id="JAUEPN010000006">
    <property type="protein sequence ID" value="KAK3293543.1"/>
    <property type="molecule type" value="Genomic_DNA"/>
</dbReference>
<reference evidence="2" key="2">
    <citation type="submission" date="2023-06" db="EMBL/GenBank/DDBJ databases">
        <authorList>
            <consortium name="Lawrence Berkeley National Laboratory"/>
            <person name="Haridas S."/>
            <person name="Hensen N."/>
            <person name="Bonometti L."/>
            <person name="Westerberg I."/>
            <person name="Brannstrom I.O."/>
            <person name="Guillou S."/>
            <person name="Cros-Aarteil S."/>
            <person name="Calhoun S."/>
            <person name="Kuo A."/>
            <person name="Mondo S."/>
            <person name="Pangilinan J."/>
            <person name="Riley R."/>
            <person name="Labutti K."/>
            <person name="Andreopoulos B."/>
            <person name="Lipzen A."/>
            <person name="Chen C."/>
            <person name="Yanf M."/>
            <person name="Daum C."/>
            <person name="Ng V."/>
            <person name="Clum A."/>
            <person name="Steindorff A."/>
            <person name="Ohm R."/>
            <person name="Martin F."/>
            <person name="Silar P."/>
            <person name="Natvig D."/>
            <person name="Lalanne C."/>
            <person name="Gautier V."/>
            <person name="Ament-Velasquez S.L."/>
            <person name="Kruys A."/>
            <person name="Hutchinson M.I."/>
            <person name="Powell A.J."/>
            <person name="Barry K."/>
            <person name="Miller A.N."/>
            <person name="Grigoriev I.V."/>
            <person name="Debuchy R."/>
            <person name="Gladieux P."/>
            <person name="Thoren M.H."/>
            <person name="Johannesson H."/>
        </authorList>
    </citation>
    <scope>NUCLEOTIDE SEQUENCE</scope>
    <source>
        <strain evidence="2">CBS 168.71</strain>
    </source>
</reference>